<dbReference type="PROSITE" id="PS51384">
    <property type="entry name" value="FAD_FR"/>
    <property type="match status" value="1"/>
</dbReference>
<keyword evidence="3 9" id="KW-0812">Transmembrane</keyword>
<dbReference type="OMA" id="HPFTIFS"/>
<dbReference type="InParanoid" id="G2Q4Q3"/>
<dbReference type="SFLD" id="SFLDG01168">
    <property type="entry name" value="Ferric_reductase_subgroup_(FRE"/>
    <property type="match status" value="1"/>
</dbReference>
<feature type="transmembrane region" description="Helical" evidence="9">
    <location>
        <begin position="255"/>
        <end position="273"/>
    </location>
</feature>
<keyword evidence="2" id="KW-0813">Transport</keyword>
<dbReference type="RefSeq" id="XP_003659787.1">
    <property type="nucleotide sequence ID" value="XM_003659739.1"/>
</dbReference>
<dbReference type="AlphaFoldDB" id="G2Q4Q3"/>
<dbReference type="PANTHER" id="PTHR32361">
    <property type="entry name" value="FERRIC/CUPRIC REDUCTASE TRANSMEMBRANE COMPONENT"/>
    <property type="match status" value="1"/>
</dbReference>
<evidence type="ECO:0000313" key="11">
    <source>
        <dbReference type="EMBL" id="AEO54542.1"/>
    </source>
</evidence>
<reference evidence="11 12" key="1">
    <citation type="journal article" date="2011" name="Nat. Biotechnol.">
        <title>Comparative genomic analysis of the thermophilic biomass-degrading fungi Myceliophthora thermophila and Thielavia terrestris.</title>
        <authorList>
            <person name="Berka R.M."/>
            <person name="Grigoriev I.V."/>
            <person name="Otillar R."/>
            <person name="Salamov A."/>
            <person name="Grimwood J."/>
            <person name="Reid I."/>
            <person name="Ishmael N."/>
            <person name="John T."/>
            <person name="Darmond C."/>
            <person name="Moisan M.-C."/>
            <person name="Henrissat B."/>
            <person name="Coutinho P.M."/>
            <person name="Lombard V."/>
            <person name="Natvig D.O."/>
            <person name="Lindquist E."/>
            <person name="Schmutz J."/>
            <person name="Lucas S."/>
            <person name="Harris P."/>
            <person name="Powlowski J."/>
            <person name="Bellemare A."/>
            <person name="Taylor D."/>
            <person name="Butler G."/>
            <person name="de Vries R.P."/>
            <person name="Allijn I.E."/>
            <person name="van den Brink J."/>
            <person name="Ushinsky S."/>
            <person name="Storms R."/>
            <person name="Powell A.J."/>
            <person name="Paulsen I.T."/>
            <person name="Elbourne L.D.H."/>
            <person name="Baker S.E."/>
            <person name="Magnuson J."/>
            <person name="LaBoissiere S."/>
            <person name="Clutterbuck A.J."/>
            <person name="Martinez D."/>
            <person name="Wogulis M."/>
            <person name="de Leon A.L."/>
            <person name="Rey M.W."/>
            <person name="Tsang A."/>
        </authorList>
    </citation>
    <scope>NUCLEOTIDE SEQUENCE [LARGE SCALE GENOMIC DNA]</scope>
    <source>
        <strain evidence="12">ATCC 42464 / BCRC 31852 / DSM 1799</strain>
    </source>
</reference>
<dbReference type="Gene3D" id="3.40.50.80">
    <property type="entry name" value="Nucleotide-binding domain of ferredoxin-NADP reductase (FNR) module"/>
    <property type="match status" value="2"/>
</dbReference>
<keyword evidence="12" id="KW-1185">Reference proteome</keyword>
<dbReference type="eggNOG" id="KOG0039">
    <property type="taxonomic scope" value="Eukaryota"/>
</dbReference>
<dbReference type="GO" id="GO:0005886">
    <property type="term" value="C:plasma membrane"/>
    <property type="evidence" value="ECO:0007669"/>
    <property type="project" value="TreeGrafter"/>
</dbReference>
<keyword evidence="7" id="KW-0325">Glycoprotein</keyword>
<dbReference type="SFLD" id="SFLDS00052">
    <property type="entry name" value="Ferric_Reductase_Domain"/>
    <property type="match status" value="2"/>
</dbReference>
<evidence type="ECO:0000256" key="5">
    <source>
        <dbReference type="ARBA" id="ARBA00023065"/>
    </source>
</evidence>
<dbReference type="Pfam" id="PF01794">
    <property type="entry name" value="Ferric_reduct"/>
    <property type="match status" value="1"/>
</dbReference>
<dbReference type="SUPFAM" id="SSF52343">
    <property type="entry name" value="Ferredoxin reductase-like, C-terminal NADP-linked domain"/>
    <property type="match status" value="1"/>
</dbReference>
<evidence type="ECO:0000256" key="8">
    <source>
        <dbReference type="SAM" id="MobiDB-lite"/>
    </source>
</evidence>
<dbReference type="Pfam" id="PF08022">
    <property type="entry name" value="FAD_binding_8"/>
    <property type="match status" value="1"/>
</dbReference>
<protein>
    <recommendedName>
        <fullName evidence="10">FAD-binding FR-type domain-containing protein</fullName>
    </recommendedName>
</protein>
<feature type="transmembrane region" description="Helical" evidence="9">
    <location>
        <begin position="285"/>
        <end position="307"/>
    </location>
</feature>
<dbReference type="GO" id="GO:0006879">
    <property type="term" value="P:intracellular iron ion homeostasis"/>
    <property type="evidence" value="ECO:0007669"/>
    <property type="project" value="TreeGrafter"/>
</dbReference>
<gene>
    <name evidence="11" type="ORF">MYCTH_2297213</name>
</gene>
<evidence type="ECO:0000256" key="4">
    <source>
        <dbReference type="ARBA" id="ARBA00022989"/>
    </source>
</evidence>
<evidence type="ECO:0000256" key="7">
    <source>
        <dbReference type="ARBA" id="ARBA00023180"/>
    </source>
</evidence>
<evidence type="ECO:0000256" key="6">
    <source>
        <dbReference type="ARBA" id="ARBA00023136"/>
    </source>
</evidence>
<keyword evidence="5" id="KW-0406">Ion transport</keyword>
<dbReference type="InterPro" id="IPR013112">
    <property type="entry name" value="FAD-bd_8"/>
</dbReference>
<feature type="transmembrane region" description="Helical" evidence="9">
    <location>
        <begin position="182"/>
        <end position="199"/>
    </location>
</feature>
<evidence type="ECO:0000259" key="10">
    <source>
        <dbReference type="PROSITE" id="PS51384"/>
    </source>
</evidence>
<feature type="transmembrane region" description="Helical" evidence="9">
    <location>
        <begin position="319"/>
        <end position="342"/>
    </location>
</feature>
<sequence length="696" mass="77128">MQDALPIFLRALCKTGLTALSDDDDDDDLNWRNDPEKVEYIQQLLDLLYESRAIIRCYNVVLVLIVLALAVWHWAETRSDERKWRRLMRQPPGGDTSDGTASTPAGLLSSIAIAGTATPPPDAKDNIDIERIPLLTRHGQNRTTAKPRMGARISRAVRCWLTRQPAPLPVINRTLPSNGTSLFILAWLAINVFFHLYHLPMRSDFFFIFADRTGCVFAVNLPLLYLLSAKNQPLRRLTGYSYEALNIFHRRVGELLCFEAALHFVSMLLWQFLLAREWLIASRSAYVYFTHPIILCGIGALVCYELLFFTSLASFRQRWYELFLASHVLLQALGLVLLWFHYPTARPYAAAALLIFLADRLVWRLGLKSARVQADLRPLDGDTLILEARWDILPPPSPPRRSCRWWRSPSFLARQTVLHGWHPTDHVFLTVPALSPLQAHPFTIASAAPGRPHEELRRGTSTKQELEGVDGEGEGSPEGGQTPTAYPIPPIPTTAAAVTPRPARLTLLIRAYAGFTRDLLHLSRQAGRVSARVDGPYGSPHALGMLRASGSAVLVAGGSGIAVALPLVWALLPPGSGPGSGGGGHRDEDREDRTVRLLWVTHAREHREWVLPRRGELDECVRRGLDLVIPEPTAEAGRPDVVGMVQGWIEAAAAEGREVGVVVSGPDGLNRAVRNACADAIGKGKKVRVAVEKFGW</sequence>
<dbReference type="EMBL" id="CP003002">
    <property type="protein sequence ID" value="AEO54542.1"/>
    <property type="molecule type" value="Genomic_DNA"/>
</dbReference>
<feature type="transmembrane region" description="Helical" evidence="9">
    <location>
        <begin position="53"/>
        <end position="75"/>
    </location>
</feature>
<dbReference type="OrthoDB" id="17725at2759"/>
<dbReference type="InterPro" id="IPR013130">
    <property type="entry name" value="Fe3_Rdtase_TM_dom"/>
</dbReference>
<dbReference type="GO" id="GO:0000293">
    <property type="term" value="F:ferric-chelate reductase activity"/>
    <property type="evidence" value="ECO:0007669"/>
    <property type="project" value="TreeGrafter"/>
</dbReference>
<dbReference type="InterPro" id="IPR051410">
    <property type="entry name" value="Ferric/Cupric_Reductase"/>
</dbReference>
<dbReference type="STRING" id="573729.G2Q4Q3"/>
<organism evidence="11 12">
    <name type="scientific">Thermothelomyces thermophilus (strain ATCC 42464 / BCRC 31852 / DSM 1799)</name>
    <name type="common">Sporotrichum thermophile</name>
    <dbReference type="NCBI Taxonomy" id="573729"/>
    <lineage>
        <taxon>Eukaryota</taxon>
        <taxon>Fungi</taxon>
        <taxon>Dikarya</taxon>
        <taxon>Ascomycota</taxon>
        <taxon>Pezizomycotina</taxon>
        <taxon>Sordariomycetes</taxon>
        <taxon>Sordariomycetidae</taxon>
        <taxon>Sordariales</taxon>
        <taxon>Chaetomiaceae</taxon>
        <taxon>Thermothelomyces</taxon>
    </lineage>
</organism>
<evidence type="ECO:0000256" key="2">
    <source>
        <dbReference type="ARBA" id="ARBA00022448"/>
    </source>
</evidence>
<dbReference type="CDD" id="cd06186">
    <property type="entry name" value="NOX_Duox_like_FAD_NADP"/>
    <property type="match status" value="1"/>
</dbReference>
<dbReference type="InterPro" id="IPR039261">
    <property type="entry name" value="FNR_nucleotide-bd"/>
</dbReference>
<evidence type="ECO:0000256" key="9">
    <source>
        <dbReference type="SAM" id="Phobius"/>
    </source>
</evidence>
<dbReference type="GO" id="GO:0015677">
    <property type="term" value="P:copper ion import"/>
    <property type="evidence" value="ECO:0007669"/>
    <property type="project" value="TreeGrafter"/>
</dbReference>
<dbReference type="Proteomes" id="UP000007322">
    <property type="component" value="Chromosome 1"/>
</dbReference>
<accession>G2Q4Q3</accession>
<dbReference type="PANTHER" id="PTHR32361:SF9">
    <property type="entry name" value="FERRIC REDUCTASE TRANSMEMBRANE COMPONENT 3-RELATED"/>
    <property type="match status" value="1"/>
</dbReference>
<dbReference type="HOGENOM" id="CLU_010365_5_1_1"/>
<proteinExistence type="predicted"/>
<dbReference type="InterPro" id="IPR017927">
    <property type="entry name" value="FAD-bd_FR_type"/>
</dbReference>
<dbReference type="GeneID" id="11513242"/>
<dbReference type="VEuPathDB" id="FungiDB:MYCTH_2297213"/>
<dbReference type="KEGG" id="mtm:MYCTH_2297213"/>
<evidence type="ECO:0000256" key="3">
    <source>
        <dbReference type="ARBA" id="ARBA00022692"/>
    </source>
</evidence>
<evidence type="ECO:0000313" key="12">
    <source>
        <dbReference type="Proteomes" id="UP000007322"/>
    </source>
</evidence>
<feature type="region of interest" description="Disordered" evidence="8">
    <location>
        <begin position="446"/>
        <end position="487"/>
    </location>
</feature>
<dbReference type="GO" id="GO:0006826">
    <property type="term" value="P:iron ion transport"/>
    <property type="evidence" value="ECO:0007669"/>
    <property type="project" value="TreeGrafter"/>
</dbReference>
<feature type="transmembrane region" description="Helical" evidence="9">
    <location>
        <begin position="205"/>
        <end position="227"/>
    </location>
</feature>
<evidence type="ECO:0000256" key="1">
    <source>
        <dbReference type="ARBA" id="ARBA00004141"/>
    </source>
</evidence>
<name>G2Q4Q3_THET4</name>
<comment type="subcellular location">
    <subcellularLocation>
        <location evidence="1">Membrane</location>
        <topology evidence="1">Multi-pass membrane protein</topology>
    </subcellularLocation>
</comment>
<keyword evidence="4 9" id="KW-1133">Transmembrane helix</keyword>
<keyword evidence="6 9" id="KW-0472">Membrane</keyword>
<feature type="domain" description="FAD-binding FR-type" evidence="10">
    <location>
        <begin position="317"/>
        <end position="543"/>
    </location>
</feature>